<keyword evidence="3" id="KW-0808">Transferase</keyword>
<evidence type="ECO:0000259" key="9">
    <source>
        <dbReference type="PROSITE" id="PS50075"/>
    </source>
</evidence>
<feature type="region of interest" description="N-terminal hotdog fold" evidence="8">
    <location>
        <begin position="939"/>
        <end position="1074"/>
    </location>
</feature>
<protein>
    <submittedName>
        <fullName evidence="12">Uncharacterized protein</fullName>
    </submittedName>
</protein>
<sequence>MTATEPNQGDEPGQDLEPLAIVGMSCRLSGDVKTPEDLWEMCARRRSGWSEIPQSRFNAAAYYHPDAGRSGTFNPKGGHFIQQDPALFDAPFFNISLHEAKSLDPQQRMMLECAYEALENGGCVKDALQGKNVGVYVGASFADYELNNLRDSDNIPMYQTTGCAPSLLSNRISYFFDFKGPSITVDTACSSSLVAMHLACQSLRQNEASCALVGGCHLNLTPDFFVSMSMSRLFSDSGKSYSFDHRGSSGFGRGEGAGCIILKRLSSALAANDSIKAVIMHSGVNQDGRTQGITLPNAVAQEELMRSVYRAAKLDPRDTGYIEAHGTGTKAGDPLEAAALHAVFGEGRTKRAPLFLGSVKSNVGHTEGASGVIAVIKAAMMLDRGFILPDCDFEKAKEDIPLDDWDMKVPVRQLPWPRGKKWISVNNFGYGGTNAHIVLGRGPQVKTQVVMQQVSAPVDNISGEPSGPRRKLYVMSGNDEDAANNVVRNTGVYLERNPAVFDLTLLDNLAYTLGQRRSHMGWRYAVTADGSKDLVGQMSSTQSRPQKSFGKPVVGFVFTGQGAQWQAMGQELLATYPIFAESLARSDRHVASLGAAFSLFEEIYQTDRPSKIGQGHISQPACSAIQIALVDLLRSWGVFPTSVVGHSSGEVAAAYAAEYLTLEESMTIAYFRGIAVQQLAVEKPELRGAMVAVGAGETELLPMLRDLKAQKAVIACINSASSTTVSGDEDAIQELQVVLESKSIFAKRLHVNVAYHSHHMCMASDFYRSKIQSILPKPSHITFHSSVYGRKMEYSELGSEYWVRNLESRVEFVNGLGNLLIEGKSTKNEPINTLIEIGPHSALEGPVKQILKANSKDVRYLPSLRRNKDAIETLQTTAADLFMQGAGLQLETINFPIPNEKRKFTSLTNLPKYPWNHNTRYWHDTRLGNNYLHKKFARSDLIGNMYTESDDIEPRWRNIVKTDDFPWIRDHKVQGQNVYPMTGYLAMAIEAISQQSKQRSVIPIGFTLREITTGKALYVPDSTSIEMMITLRPQAEGTRVSSDVWSEFRVFSWTSNRGWDEHCRGLITVRTPAKANPVVEDLNQSALETIASFDALCDQKVDAATMYSIVDSKGVEYGPLFRGITDVRLGNKRTVLGFQVPDTQTCMPCQFESDYLIHPATLDTCIQAVWPLLDAEKKASNGLYLPAFLKSMTVSFTETLPPGKALRIHGQQEAVETSHGPVEHNIQVFAADDPSKALIEFEGLSMSPVRDSDDSATEQDVAKICYKQLLEPTFDLIDVEEYITAHTSATALAEEKQRVQMLEQASYFLIDKAYSELGDLDINTLKPHHQKFYTWMGEQLKIAKTGSGLPLQSLEWTTISKDARSAFIESVHAIGPQGQMICNMGAAIPQILRQEIEPLSVMIEDGLLERYYTTFDSFCRSYENAKMSIDMMAAQNPNMSILEIGAGTGGATQPLLETLGGGSTGGLARFNKWTYTDISSGFFEAATGKFSAWGDMLEYKILDISVEPAKQGFQEGTYDLLVACNVLHTTTRMKDTLDNARRLLKPGGKLLMIEETSRSLRQFIYGTLPGWWLGEEAFRQDGPTMTPKIWNNLLHDSGFSGVDVCVDDYPNSPEQQGSLIVATACEPSTKSEQEVVIVCPKDSTSFPTSCLIDSIASYSGKTPKLATLEDVDAKGKICIVLYEVLDSLLSNISPEMFNALQSLLTTASGVLWATRGTGASAAKSPGLALVTGLARSVRSESDLRFITLDLDNQENTSDEVAIKYISRILAKGFFRPSALNTGDMEYIVRNGLISVPRLIEDSELDKIINRDQHGAAPFPQPFNQANRALKMAVEQPGILDTIYFQDDDSVTSPLPGHHVEIAVQHVGLNFKDVMHAMGQLNSDRFGIECSGTITKCGSNVKDFAIGDRVCAMVEGCMATYARCPSTSVWKVPETMDMEAAATIPVVYCTAYYSLVDAGRLQAGESVLIHAAAGGVGQAAILLAQAIGANIFATVGSIEKKEFLVKNYNIKPENIFFSRDLSFAEGIKKATNGSGVDVVLNSLAGEALRATWECVAPFGRFVEIGKKDIKRNTKLEMAQFDLNVTFSSVDLTVILEKRPALMKRLLSDVFGMFERGHLRHLSPISSYSISNVEEAMHNLQSGRSMGKIVIAADGEAMVKATYRPNPNAMFRSDSTYVIIGGTGGLGREMTTWMAKNGASSIVLVSRSGGDKEKVDTLIHDLAKENVKVMVCKCDMSDKSAVKQTLESTLEGLPHVAGAIYGAMVLEDVLFEKMSYKQFNSVIKPKVDGVWNLHDALLEYDLDFFITLSSLAGMVGNRGQAAYSATSTFMNAFVTYRKSLALPCSTLDLAPILGIGYLAENVEKQQQVTSVFGDGGINKDEYLSLLGAAVRGELTSSCNDYCITGLDATEANKDAFWTSDPKFSILQQQLRNKSISLSGGTTSAAAEQPISEIIAQQTDMAGVAKVITEALIRKVSTMLMRPEADFAPTTSLVNYGLDSLVAIEFRNWISRELGAVLQILEILATDSVAELGNLIVTRTTLLMPQAVENSVPLGNAPAEVSTPA</sequence>
<dbReference type="Gene3D" id="3.10.129.110">
    <property type="entry name" value="Polyketide synthase dehydratase"/>
    <property type="match status" value="1"/>
</dbReference>
<dbReference type="Pfam" id="PF21089">
    <property type="entry name" value="PKS_DH_N"/>
    <property type="match status" value="1"/>
</dbReference>
<dbReference type="GO" id="GO:0004312">
    <property type="term" value="F:fatty acid synthase activity"/>
    <property type="evidence" value="ECO:0007669"/>
    <property type="project" value="TreeGrafter"/>
</dbReference>
<dbReference type="FunFam" id="3.40.50.720:FF:000209">
    <property type="entry name" value="Polyketide synthase Pks12"/>
    <property type="match status" value="1"/>
</dbReference>
<keyword evidence="13" id="KW-1185">Reference proteome</keyword>
<dbReference type="InterPro" id="IPR011032">
    <property type="entry name" value="GroES-like_sf"/>
</dbReference>
<dbReference type="SUPFAM" id="SSF55048">
    <property type="entry name" value="Probable ACP-binding domain of malonyl-CoA ACP transacylase"/>
    <property type="match status" value="1"/>
</dbReference>
<dbReference type="Gene3D" id="3.40.47.10">
    <property type="match status" value="1"/>
</dbReference>
<dbReference type="InterPro" id="IPR020841">
    <property type="entry name" value="PKS_Beta-ketoAc_synthase_dom"/>
</dbReference>
<dbReference type="InterPro" id="IPR018201">
    <property type="entry name" value="Ketoacyl_synth_AS"/>
</dbReference>
<dbReference type="InterPro" id="IPR014043">
    <property type="entry name" value="Acyl_transferase_dom"/>
</dbReference>
<dbReference type="SMART" id="SM00823">
    <property type="entry name" value="PKS_PP"/>
    <property type="match status" value="1"/>
</dbReference>
<dbReference type="Proteomes" id="UP001303373">
    <property type="component" value="Chromosome 12"/>
</dbReference>
<dbReference type="Pfam" id="PF00698">
    <property type="entry name" value="Acyl_transf_1"/>
    <property type="match status" value="1"/>
</dbReference>
<dbReference type="SUPFAM" id="SSF51735">
    <property type="entry name" value="NAD(P)-binding Rossmann-fold domains"/>
    <property type="match status" value="2"/>
</dbReference>
<dbReference type="PROSITE" id="PS52004">
    <property type="entry name" value="KS3_2"/>
    <property type="match status" value="1"/>
</dbReference>
<dbReference type="GO" id="GO:0044550">
    <property type="term" value="P:secondary metabolite biosynthetic process"/>
    <property type="evidence" value="ECO:0007669"/>
    <property type="project" value="TreeGrafter"/>
</dbReference>
<dbReference type="Pfam" id="PF08659">
    <property type="entry name" value="KR"/>
    <property type="match status" value="1"/>
</dbReference>
<dbReference type="InterPro" id="IPR036291">
    <property type="entry name" value="NAD(P)-bd_dom_sf"/>
</dbReference>
<dbReference type="SMART" id="SM00827">
    <property type="entry name" value="PKS_AT"/>
    <property type="match status" value="1"/>
</dbReference>
<dbReference type="Pfam" id="PF00109">
    <property type="entry name" value="ketoacyl-synt"/>
    <property type="match status" value="1"/>
</dbReference>
<dbReference type="Gene3D" id="3.40.366.10">
    <property type="entry name" value="Malonyl-Coenzyme A Acyl Carrier Protein, domain 2"/>
    <property type="match status" value="1"/>
</dbReference>
<dbReference type="CDD" id="cd00833">
    <property type="entry name" value="PKS"/>
    <property type="match status" value="1"/>
</dbReference>
<evidence type="ECO:0000256" key="4">
    <source>
        <dbReference type="ARBA" id="ARBA00022857"/>
    </source>
</evidence>
<dbReference type="InterPro" id="IPR042104">
    <property type="entry name" value="PKS_dehydratase_sf"/>
</dbReference>
<dbReference type="Gene3D" id="3.40.50.150">
    <property type="entry name" value="Vaccinia Virus protein VP39"/>
    <property type="match status" value="1"/>
</dbReference>
<dbReference type="InterPro" id="IPR014031">
    <property type="entry name" value="Ketoacyl_synth_C"/>
</dbReference>
<gene>
    <name evidence="12" type="ORF">R9X50_00716500</name>
</gene>
<keyword evidence="2" id="KW-0597">Phosphoprotein</keyword>
<keyword evidence="7" id="KW-0012">Acyltransferase</keyword>
<keyword evidence="5" id="KW-0560">Oxidoreductase</keyword>
<dbReference type="Pfam" id="PF14765">
    <property type="entry name" value="PS-DH"/>
    <property type="match status" value="1"/>
</dbReference>
<dbReference type="SUPFAM" id="SSF53335">
    <property type="entry name" value="S-adenosyl-L-methionine-dependent methyltransferases"/>
    <property type="match status" value="1"/>
</dbReference>
<evidence type="ECO:0000256" key="2">
    <source>
        <dbReference type="ARBA" id="ARBA00022553"/>
    </source>
</evidence>
<dbReference type="Pfam" id="PF08242">
    <property type="entry name" value="Methyltransf_12"/>
    <property type="match status" value="1"/>
</dbReference>
<dbReference type="Pfam" id="PF13602">
    <property type="entry name" value="ADH_zinc_N_2"/>
    <property type="match status" value="1"/>
</dbReference>
<dbReference type="InterPro" id="IPR013968">
    <property type="entry name" value="PKS_KR"/>
</dbReference>
<dbReference type="Gene3D" id="3.40.50.11460">
    <property type="match status" value="1"/>
</dbReference>
<evidence type="ECO:0000256" key="5">
    <source>
        <dbReference type="ARBA" id="ARBA00023002"/>
    </source>
</evidence>
<dbReference type="SUPFAM" id="SSF47336">
    <property type="entry name" value="ACP-like"/>
    <property type="match status" value="1"/>
</dbReference>
<feature type="active site" description="Proton acceptor; for dehydratase activity" evidence="8">
    <location>
        <position position="971"/>
    </location>
</feature>
<dbReference type="InterPro" id="IPR032821">
    <property type="entry name" value="PKS_assoc"/>
</dbReference>
<dbReference type="PANTHER" id="PTHR43775">
    <property type="entry name" value="FATTY ACID SYNTHASE"/>
    <property type="match status" value="1"/>
</dbReference>
<dbReference type="SUPFAM" id="SSF52151">
    <property type="entry name" value="FabD/lysophospholipase-like"/>
    <property type="match status" value="1"/>
</dbReference>
<dbReference type="InterPro" id="IPR016039">
    <property type="entry name" value="Thiolase-like"/>
</dbReference>
<dbReference type="InterPro" id="IPR036736">
    <property type="entry name" value="ACP-like_sf"/>
</dbReference>
<dbReference type="SMART" id="SM00825">
    <property type="entry name" value="PKS_KS"/>
    <property type="match status" value="1"/>
</dbReference>
<dbReference type="InterPro" id="IPR057326">
    <property type="entry name" value="KR_dom"/>
</dbReference>
<feature type="domain" description="Carrier" evidence="9">
    <location>
        <begin position="2460"/>
        <end position="2537"/>
    </location>
</feature>
<dbReference type="CDD" id="cd05195">
    <property type="entry name" value="enoyl_red"/>
    <property type="match status" value="1"/>
</dbReference>
<dbReference type="Pfam" id="PF00550">
    <property type="entry name" value="PP-binding"/>
    <property type="match status" value="1"/>
</dbReference>
<evidence type="ECO:0000256" key="6">
    <source>
        <dbReference type="ARBA" id="ARBA00023268"/>
    </source>
</evidence>
<dbReference type="SMART" id="SM00829">
    <property type="entry name" value="PKS_ER"/>
    <property type="match status" value="1"/>
</dbReference>
<dbReference type="InterPro" id="IPR014030">
    <property type="entry name" value="Ketoacyl_synth_N"/>
</dbReference>
<evidence type="ECO:0000256" key="7">
    <source>
        <dbReference type="ARBA" id="ARBA00023315"/>
    </source>
</evidence>
<dbReference type="InterPro" id="IPR020843">
    <property type="entry name" value="ER"/>
</dbReference>
<evidence type="ECO:0000313" key="13">
    <source>
        <dbReference type="Proteomes" id="UP001303373"/>
    </source>
</evidence>
<dbReference type="InterPro" id="IPR020807">
    <property type="entry name" value="PKS_DH"/>
</dbReference>
<dbReference type="SMART" id="SM00826">
    <property type="entry name" value="PKS_DH"/>
    <property type="match status" value="1"/>
</dbReference>
<dbReference type="InterPro" id="IPR016036">
    <property type="entry name" value="Malonyl_transacylase_ACP-bd"/>
</dbReference>
<accession>A0AAQ3RC14</accession>
<dbReference type="PROSITE" id="PS00606">
    <property type="entry name" value="KS3_1"/>
    <property type="match status" value="1"/>
</dbReference>
<reference evidence="12 13" key="1">
    <citation type="submission" date="2023-11" db="EMBL/GenBank/DDBJ databases">
        <title>An acidophilic fungus is an integral part of prey digestion in a carnivorous sundew plant.</title>
        <authorList>
            <person name="Tsai I.J."/>
        </authorList>
    </citation>
    <scope>NUCLEOTIDE SEQUENCE [LARGE SCALE GENOMIC DNA]</scope>
    <source>
        <strain evidence="12">169a</strain>
    </source>
</reference>
<dbReference type="InterPro" id="IPR049552">
    <property type="entry name" value="PKS_DH_N"/>
</dbReference>
<evidence type="ECO:0000313" key="12">
    <source>
        <dbReference type="EMBL" id="WPH04276.1"/>
    </source>
</evidence>
<feature type="region of interest" description="C-terminal hotdog fold" evidence="8">
    <location>
        <begin position="1098"/>
        <end position="1255"/>
    </location>
</feature>
<dbReference type="Gene3D" id="3.40.50.720">
    <property type="entry name" value="NAD(P)-binding Rossmann-like Domain"/>
    <property type="match status" value="2"/>
</dbReference>
<dbReference type="SUPFAM" id="SSF50129">
    <property type="entry name" value="GroES-like"/>
    <property type="match status" value="1"/>
</dbReference>
<keyword evidence="4" id="KW-0521">NADP</keyword>
<dbReference type="InterPro" id="IPR013154">
    <property type="entry name" value="ADH-like_N"/>
</dbReference>
<dbReference type="Pfam" id="PF23114">
    <property type="entry name" value="NAD-bd_HRPKS_sdrA"/>
    <property type="match status" value="1"/>
</dbReference>
<keyword evidence="1" id="KW-0596">Phosphopantetheine</keyword>
<organism evidence="12 13">
    <name type="scientific">Acrodontium crateriforme</name>
    <dbReference type="NCBI Taxonomy" id="150365"/>
    <lineage>
        <taxon>Eukaryota</taxon>
        <taxon>Fungi</taxon>
        <taxon>Dikarya</taxon>
        <taxon>Ascomycota</taxon>
        <taxon>Pezizomycotina</taxon>
        <taxon>Dothideomycetes</taxon>
        <taxon>Dothideomycetidae</taxon>
        <taxon>Mycosphaerellales</taxon>
        <taxon>Teratosphaeriaceae</taxon>
        <taxon>Acrodontium</taxon>
    </lineage>
</organism>
<name>A0AAQ3RC14_9PEZI</name>
<dbReference type="InterPro" id="IPR049900">
    <property type="entry name" value="PKS_mFAS_DH"/>
</dbReference>
<dbReference type="InterPro" id="IPR050091">
    <property type="entry name" value="PKS_NRPS_Biosynth_Enz"/>
</dbReference>
<evidence type="ECO:0000259" key="11">
    <source>
        <dbReference type="PROSITE" id="PS52019"/>
    </source>
</evidence>
<dbReference type="InterPro" id="IPR013217">
    <property type="entry name" value="Methyltransf_12"/>
</dbReference>
<dbReference type="InterPro" id="IPR009081">
    <property type="entry name" value="PP-bd_ACP"/>
</dbReference>
<dbReference type="GO" id="GO:0004315">
    <property type="term" value="F:3-oxoacyl-[acyl-carrier-protein] synthase activity"/>
    <property type="evidence" value="ECO:0007669"/>
    <property type="project" value="InterPro"/>
</dbReference>
<dbReference type="CDD" id="cd02440">
    <property type="entry name" value="AdoMet_MTases"/>
    <property type="match status" value="1"/>
</dbReference>
<dbReference type="Pfam" id="PF08240">
    <property type="entry name" value="ADH_N"/>
    <property type="match status" value="1"/>
</dbReference>
<dbReference type="InterPro" id="IPR029063">
    <property type="entry name" value="SAM-dependent_MTases_sf"/>
</dbReference>
<dbReference type="Gene3D" id="3.90.180.10">
    <property type="entry name" value="Medium-chain alcohol dehydrogenases, catalytic domain"/>
    <property type="match status" value="1"/>
</dbReference>
<dbReference type="EMBL" id="CP138591">
    <property type="protein sequence ID" value="WPH04276.1"/>
    <property type="molecule type" value="Genomic_DNA"/>
</dbReference>
<keyword evidence="6" id="KW-0511">Multifunctional enzyme</keyword>
<dbReference type="InterPro" id="IPR020806">
    <property type="entry name" value="PKS_PP-bd"/>
</dbReference>
<dbReference type="InterPro" id="IPR056501">
    <property type="entry name" value="NAD-bd_HRPKS_sdrA"/>
</dbReference>
<feature type="active site" description="Proton donor; for dehydratase activity" evidence="8">
    <location>
        <position position="1163"/>
    </location>
</feature>
<evidence type="ECO:0000256" key="1">
    <source>
        <dbReference type="ARBA" id="ARBA00022450"/>
    </source>
</evidence>
<dbReference type="Gene3D" id="1.10.1200.10">
    <property type="entry name" value="ACP-like"/>
    <property type="match status" value="1"/>
</dbReference>
<dbReference type="GO" id="GO:0031177">
    <property type="term" value="F:phosphopantetheine binding"/>
    <property type="evidence" value="ECO:0007669"/>
    <property type="project" value="InterPro"/>
</dbReference>
<feature type="domain" description="Ketosynthase family 3 (KS3)" evidence="10">
    <location>
        <begin position="16"/>
        <end position="441"/>
    </location>
</feature>
<evidence type="ECO:0000259" key="10">
    <source>
        <dbReference type="PROSITE" id="PS52004"/>
    </source>
</evidence>
<dbReference type="GO" id="GO:0016491">
    <property type="term" value="F:oxidoreductase activity"/>
    <property type="evidence" value="ECO:0007669"/>
    <property type="project" value="UniProtKB-KW"/>
</dbReference>
<evidence type="ECO:0000256" key="3">
    <source>
        <dbReference type="ARBA" id="ARBA00022679"/>
    </source>
</evidence>
<dbReference type="Pfam" id="PF16197">
    <property type="entry name" value="KAsynt_C_assoc"/>
    <property type="match status" value="1"/>
</dbReference>
<dbReference type="PROSITE" id="PS52019">
    <property type="entry name" value="PKS_MFAS_DH"/>
    <property type="match status" value="1"/>
</dbReference>
<dbReference type="GO" id="GO:0006633">
    <property type="term" value="P:fatty acid biosynthetic process"/>
    <property type="evidence" value="ECO:0007669"/>
    <property type="project" value="InterPro"/>
</dbReference>
<dbReference type="Gene3D" id="3.30.70.3290">
    <property type="match status" value="1"/>
</dbReference>
<dbReference type="GO" id="GO:1901336">
    <property type="term" value="P:lactone biosynthetic process"/>
    <property type="evidence" value="ECO:0007669"/>
    <property type="project" value="UniProtKB-ARBA"/>
</dbReference>
<dbReference type="PANTHER" id="PTHR43775:SF13">
    <property type="entry name" value="POLYKETIDE SYNTHASE 1"/>
    <property type="match status" value="1"/>
</dbReference>
<proteinExistence type="predicted"/>
<evidence type="ECO:0000256" key="8">
    <source>
        <dbReference type="PROSITE-ProRule" id="PRU01363"/>
    </source>
</evidence>
<dbReference type="InterPro" id="IPR001227">
    <property type="entry name" value="Ac_transferase_dom_sf"/>
</dbReference>
<dbReference type="InterPro" id="IPR049551">
    <property type="entry name" value="PKS_DH_C"/>
</dbReference>
<dbReference type="SUPFAM" id="SSF53901">
    <property type="entry name" value="Thiolase-like"/>
    <property type="match status" value="1"/>
</dbReference>
<dbReference type="PROSITE" id="PS50075">
    <property type="entry name" value="CARRIER"/>
    <property type="match status" value="1"/>
</dbReference>
<feature type="domain" description="PKS/mFAS DH" evidence="11">
    <location>
        <begin position="939"/>
        <end position="1255"/>
    </location>
</feature>
<dbReference type="SMART" id="SM00822">
    <property type="entry name" value="PKS_KR"/>
    <property type="match status" value="1"/>
</dbReference>
<dbReference type="Pfam" id="PF02801">
    <property type="entry name" value="Ketoacyl-synt_C"/>
    <property type="match status" value="1"/>
</dbReference>
<dbReference type="InterPro" id="IPR016035">
    <property type="entry name" value="Acyl_Trfase/lysoPLipase"/>
</dbReference>